<dbReference type="PANTHER" id="PTHR11439:SF470">
    <property type="entry name" value="CYSTEINE-RICH RLK (RECEPTOR-LIKE PROTEIN KINASE) 8"/>
    <property type="match status" value="1"/>
</dbReference>
<dbReference type="AlphaFoldDB" id="A0AA88R927"/>
<reference evidence="2" key="1">
    <citation type="submission" date="2022-12" db="EMBL/GenBank/DDBJ databases">
        <title>Draft genome assemblies for two species of Escallonia (Escalloniales).</title>
        <authorList>
            <person name="Chanderbali A."/>
            <person name="Dervinis C."/>
            <person name="Anghel I."/>
            <person name="Soltis D."/>
            <person name="Soltis P."/>
            <person name="Zapata F."/>
        </authorList>
    </citation>
    <scope>NUCLEOTIDE SEQUENCE</scope>
    <source>
        <strain evidence="2">UCBG92.1500</strain>
        <tissue evidence="2">Leaf</tissue>
    </source>
</reference>
<dbReference type="InterPro" id="IPR013103">
    <property type="entry name" value="RVT_2"/>
</dbReference>
<comment type="caution">
    <text evidence="2">The sequence shown here is derived from an EMBL/GenBank/DDBJ whole genome shotgun (WGS) entry which is preliminary data.</text>
</comment>
<name>A0AA88R927_9ASTE</name>
<dbReference type="PANTHER" id="PTHR11439">
    <property type="entry name" value="GAG-POL-RELATED RETROTRANSPOSON"/>
    <property type="match status" value="1"/>
</dbReference>
<keyword evidence="3" id="KW-1185">Reference proteome</keyword>
<dbReference type="Pfam" id="PF07727">
    <property type="entry name" value="RVT_2"/>
    <property type="match status" value="1"/>
</dbReference>
<feature type="domain" description="Reverse transcriptase Ty1/copia-type" evidence="1">
    <location>
        <begin position="173"/>
        <end position="250"/>
    </location>
</feature>
<sequence>MEERIINVVSMDMILSTQKVVGLHKPVTHHLMKMQIGSQAFAAMSMSDSQDLAWFPDTGATQHMTDDIGNLQTYAPYFGSDKIMVDLISPSKLSGTAQANASLDSQGDSVSVPSSACEILPMAHAHNHEINETYMDSKHGFHTFYHVTHEFSPRHFDSEEPDHVLGSDTFGVEFFSSTANSSLFVHQSSHETILLLLYVDDIIVTGDNSKLLVQVIAQLQQKFDMKDLGYQHYFMGVEIMQVSQYTTINNWLLHFFGKQLHSWNAKKQATIARSSTEAEYRALASTAADITWLSFVLRDIGVHLSHPQVFFCDDISVLHLAINLVFHARTKHIKIDYHFVREKVALGSLITSELGLLGCRIAEIPMEQHLTLSNSDGEPLFDPSRYWKLIGRLIYLTLPIPDILFVVHDISQHMQAPRQSHWHATICVVRYLKGSPG</sequence>
<organism evidence="2 3">
    <name type="scientific">Escallonia rubra</name>
    <dbReference type="NCBI Taxonomy" id="112253"/>
    <lineage>
        <taxon>Eukaryota</taxon>
        <taxon>Viridiplantae</taxon>
        <taxon>Streptophyta</taxon>
        <taxon>Embryophyta</taxon>
        <taxon>Tracheophyta</taxon>
        <taxon>Spermatophyta</taxon>
        <taxon>Magnoliopsida</taxon>
        <taxon>eudicotyledons</taxon>
        <taxon>Gunneridae</taxon>
        <taxon>Pentapetalae</taxon>
        <taxon>asterids</taxon>
        <taxon>campanulids</taxon>
        <taxon>Escalloniales</taxon>
        <taxon>Escalloniaceae</taxon>
        <taxon>Escallonia</taxon>
    </lineage>
</organism>
<protein>
    <recommendedName>
        <fullName evidence="1">Reverse transcriptase Ty1/copia-type domain-containing protein</fullName>
    </recommendedName>
</protein>
<dbReference type="EMBL" id="JAVXUO010001196">
    <property type="protein sequence ID" value="KAK2985009.1"/>
    <property type="molecule type" value="Genomic_DNA"/>
</dbReference>
<gene>
    <name evidence="2" type="ORF">RJ640_015604</name>
</gene>
<evidence type="ECO:0000313" key="3">
    <source>
        <dbReference type="Proteomes" id="UP001187471"/>
    </source>
</evidence>
<dbReference type="InterPro" id="IPR043502">
    <property type="entry name" value="DNA/RNA_pol_sf"/>
</dbReference>
<proteinExistence type="predicted"/>
<dbReference type="CDD" id="cd09272">
    <property type="entry name" value="RNase_HI_RT_Ty1"/>
    <property type="match status" value="1"/>
</dbReference>
<evidence type="ECO:0000259" key="1">
    <source>
        <dbReference type="Pfam" id="PF07727"/>
    </source>
</evidence>
<accession>A0AA88R927</accession>
<dbReference type="Proteomes" id="UP001187471">
    <property type="component" value="Unassembled WGS sequence"/>
</dbReference>
<evidence type="ECO:0000313" key="2">
    <source>
        <dbReference type="EMBL" id="KAK2985009.1"/>
    </source>
</evidence>
<dbReference type="SUPFAM" id="SSF56672">
    <property type="entry name" value="DNA/RNA polymerases"/>
    <property type="match status" value="1"/>
</dbReference>